<evidence type="ECO:0000256" key="3">
    <source>
        <dbReference type="ARBA" id="ARBA00012095"/>
    </source>
</evidence>
<comment type="subunit">
    <text evidence="5">Homodimer. The dihydroxyacetone kinase complex is composed of a homodimer of DhaM, a homodimer of DhaK and the subunit DhaL.</text>
</comment>
<evidence type="ECO:0000256" key="2">
    <source>
        <dbReference type="ARBA" id="ARBA00002788"/>
    </source>
</evidence>
<evidence type="ECO:0000256" key="5">
    <source>
        <dbReference type="ARBA" id="ARBA00046577"/>
    </source>
</evidence>
<comment type="function">
    <text evidence="2">Component of the dihydroxyacetone kinase complex, which is responsible for the phosphoenolpyruvate (PEP)-dependent phosphorylation of dihydroxyacetone. DhaM serves as the phosphoryl donor. Is phosphorylated by phosphoenolpyruvate in an EI- and HPr-dependent reaction, and a phosphorelay system on histidine residues finally leads to phosphoryl transfer to DhaL and dihydroxyacetone.</text>
</comment>
<dbReference type="EMBL" id="JACOOO010000041">
    <property type="protein sequence ID" value="MBC5630619.1"/>
    <property type="molecule type" value="Genomic_DNA"/>
</dbReference>
<organism evidence="7 8">
    <name type="scientific">Clostridium hominis</name>
    <dbReference type="NCBI Taxonomy" id="2763036"/>
    <lineage>
        <taxon>Bacteria</taxon>
        <taxon>Bacillati</taxon>
        <taxon>Bacillota</taxon>
        <taxon>Clostridia</taxon>
        <taxon>Eubacteriales</taxon>
        <taxon>Clostridiaceae</taxon>
        <taxon>Clostridium</taxon>
    </lineage>
</organism>
<keyword evidence="8" id="KW-1185">Reference proteome</keyword>
<proteinExistence type="predicted"/>
<dbReference type="InterPro" id="IPR004701">
    <property type="entry name" value="PTS_EIIA_man-typ"/>
</dbReference>
<dbReference type="InterPro" id="IPR012844">
    <property type="entry name" value="DhaM_N"/>
</dbReference>
<protein>
    <recommendedName>
        <fullName evidence="3">phosphoenolpyruvate--glycerone phosphotransferase</fullName>
        <ecNumber evidence="3">2.7.1.121</ecNumber>
    </recommendedName>
</protein>
<dbReference type="InterPro" id="IPR039643">
    <property type="entry name" value="DhaM"/>
</dbReference>
<evidence type="ECO:0000256" key="1">
    <source>
        <dbReference type="ARBA" id="ARBA00001113"/>
    </source>
</evidence>
<dbReference type="PANTHER" id="PTHR38594:SF1">
    <property type="entry name" value="PEP-DEPENDENT DIHYDROXYACETONE KINASE, PHOSPHORYL DONOR SUBUNIT DHAM"/>
    <property type="match status" value="1"/>
</dbReference>
<evidence type="ECO:0000259" key="6">
    <source>
        <dbReference type="PROSITE" id="PS51096"/>
    </source>
</evidence>
<dbReference type="Pfam" id="PF03610">
    <property type="entry name" value="EIIA-man"/>
    <property type="match status" value="1"/>
</dbReference>
<dbReference type="Proteomes" id="UP000596929">
    <property type="component" value="Unassembled WGS sequence"/>
</dbReference>
<dbReference type="EC" id="2.7.1.121" evidence="3"/>
<dbReference type="RefSeq" id="WP_186860887.1">
    <property type="nucleotide sequence ID" value="NZ_JACOOO010000041.1"/>
</dbReference>
<evidence type="ECO:0000313" key="8">
    <source>
        <dbReference type="Proteomes" id="UP000596929"/>
    </source>
</evidence>
<comment type="catalytic activity">
    <reaction evidence="1">
        <text>dihydroxyacetone + phosphoenolpyruvate = dihydroxyacetone phosphate + pyruvate</text>
        <dbReference type="Rhea" id="RHEA:18381"/>
        <dbReference type="ChEBI" id="CHEBI:15361"/>
        <dbReference type="ChEBI" id="CHEBI:16016"/>
        <dbReference type="ChEBI" id="CHEBI:57642"/>
        <dbReference type="ChEBI" id="CHEBI:58702"/>
        <dbReference type="EC" id="2.7.1.121"/>
    </reaction>
</comment>
<dbReference type="InterPro" id="IPR036662">
    <property type="entry name" value="PTS_EIIA_man-typ_sf"/>
</dbReference>
<dbReference type="GO" id="GO:0016301">
    <property type="term" value="F:kinase activity"/>
    <property type="evidence" value="ECO:0007669"/>
    <property type="project" value="UniProtKB-KW"/>
</dbReference>
<keyword evidence="7" id="KW-0418">Kinase</keyword>
<evidence type="ECO:0000313" key="7">
    <source>
        <dbReference type="EMBL" id="MBC5630619.1"/>
    </source>
</evidence>
<dbReference type="SUPFAM" id="SSF53062">
    <property type="entry name" value="PTS system fructose IIA component-like"/>
    <property type="match status" value="1"/>
</dbReference>
<accession>A0ABR7DGU6</accession>
<feature type="domain" description="PTS EIIA type-4" evidence="6">
    <location>
        <begin position="1"/>
        <end position="128"/>
    </location>
</feature>
<keyword evidence="4" id="KW-0808">Transferase</keyword>
<name>A0ABR7DGU6_9CLOT</name>
<dbReference type="Gene3D" id="3.40.50.510">
    <property type="entry name" value="Phosphotransferase system, mannose-type IIA component"/>
    <property type="match status" value="1"/>
</dbReference>
<gene>
    <name evidence="7" type="ORF">H8S20_17310</name>
</gene>
<dbReference type="NCBIfam" id="TIGR02364">
    <property type="entry name" value="dha_pts"/>
    <property type="match status" value="1"/>
</dbReference>
<reference evidence="7 8" key="1">
    <citation type="submission" date="2020-08" db="EMBL/GenBank/DDBJ databases">
        <title>Genome public.</title>
        <authorList>
            <person name="Liu C."/>
            <person name="Sun Q."/>
        </authorList>
    </citation>
    <scope>NUCLEOTIDE SEQUENCE [LARGE SCALE GENOMIC DNA]</scope>
    <source>
        <strain evidence="7 8">NSJ-6</strain>
    </source>
</reference>
<evidence type="ECO:0000256" key="4">
    <source>
        <dbReference type="ARBA" id="ARBA00022679"/>
    </source>
</evidence>
<dbReference type="PANTHER" id="PTHR38594">
    <property type="entry name" value="PEP-DEPENDENT DIHYDROXYACETONE KINASE, PHOSPHORYL DONOR SUBUNIT DHAM"/>
    <property type="match status" value="1"/>
</dbReference>
<dbReference type="PROSITE" id="PS51096">
    <property type="entry name" value="PTS_EIIA_TYPE_4"/>
    <property type="match status" value="1"/>
</dbReference>
<sequence>MVSLLIVSHSENLAKGIKELAQEMAKEVKIEAVGGTFDGRLGNDFNKIYTALEDTYSDDGVLVLFDLGSSYLTAELVQESFEVDGREKIKIVDAALVEGAVIAAIEMSLDKSLEEICSKLESLKLNKI</sequence>
<comment type="caution">
    <text evidence="7">The sequence shown here is derived from an EMBL/GenBank/DDBJ whole genome shotgun (WGS) entry which is preliminary data.</text>
</comment>